<organism evidence="2">
    <name type="scientific">Lygus hesperus</name>
    <name type="common">Western plant bug</name>
    <dbReference type="NCBI Taxonomy" id="30085"/>
    <lineage>
        <taxon>Eukaryota</taxon>
        <taxon>Metazoa</taxon>
        <taxon>Ecdysozoa</taxon>
        <taxon>Arthropoda</taxon>
        <taxon>Hexapoda</taxon>
        <taxon>Insecta</taxon>
        <taxon>Pterygota</taxon>
        <taxon>Neoptera</taxon>
        <taxon>Paraneoptera</taxon>
        <taxon>Hemiptera</taxon>
        <taxon>Heteroptera</taxon>
        <taxon>Panheteroptera</taxon>
        <taxon>Cimicomorpha</taxon>
        <taxon>Miridae</taxon>
        <taxon>Mirini</taxon>
        <taxon>Lygus</taxon>
    </lineage>
</organism>
<dbReference type="InterPro" id="IPR005055">
    <property type="entry name" value="A10/PebIII"/>
</dbReference>
<feature type="non-terminal residue" evidence="2">
    <location>
        <position position="1"/>
    </location>
</feature>
<dbReference type="PANTHER" id="PTHR11257">
    <property type="entry name" value="CHEMOSENSORY PROTEIN-RELATED"/>
    <property type="match status" value="1"/>
</dbReference>
<accession>A0A0K8T6S0</accession>
<dbReference type="PANTHER" id="PTHR11257:SF13">
    <property type="entry name" value="GEO07322P1"/>
    <property type="match status" value="1"/>
</dbReference>
<proteinExistence type="predicted"/>
<dbReference type="AlphaFoldDB" id="A0A0K8T6S0"/>
<evidence type="ECO:0000313" key="2">
    <source>
        <dbReference type="EMBL" id="JAG61232.1"/>
    </source>
</evidence>
<dbReference type="EMBL" id="GBRD01004589">
    <property type="protein sequence ID" value="JAG61232.1"/>
    <property type="molecule type" value="Transcribed_RNA"/>
</dbReference>
<protein>
    <recommendedName>
        <fullName evidence="3">Ejaculatory bulb-specific protein 3</fullName>
    </recommendedName>
</protein>
<keyword evidence="1" id="KW-0472">Membrane</keyword>
<dbReference type="SUPFAM" id="SSF100910">
    <property type="entry name" value="Chemosensory protein Csp2"/>
    <property type="match status" value="1"/>
</dbReference>
<sequence>DSVQGLEPRVSYLIDNQLMSRRGQDTMVRLVVVFLIAVLLVSVAQTGARTRWAYTTHYDYIDVDQVLKNSRLYTKYFECLMGQGKCTPEAKELRDKLPEALQTNCAMCSERQANESHKVIRFLIQQRPEDFRMLEAKYDPSGLYMKRYEEEIKLNATST</sequence>
<feature type="transmembrane region" description="Helical" evidence="1">
    <location>
        <begin position="26"/>
        <end position="44"/>
    </location>
</feature>
<dbReference type="InterPro" id="IPR036682">
    <property type="entry name" value="OS_D_A10/PebIII_sf"/>
</dbReference>
<evidence type="ECO:0008006" key="3">
    <source>
        <dbReference type="Google" id="ProtNLM"/>
    </source>
</evidence>
<keyword evidence="1" id="KW-0812">Transmembrane</keyword>
<dbReference type="Gene3D" id="1.10.2080.10">
    <property type="entry name" value="Insect odorant-binding protein A10/Ejaculatory bulb-specific protein 3"/>
    <property type="match status" value="1"/>
</dbReference>
<evidence type="ECO:0000256" key="1">
    <source>
        <dbReference type="SAM" id="Phobius"/>
    </source>
</evidence>
<reference evidence="2" key="1">
    <citation type="submission" date="2014-09" db="EMBL/GenBank/DDBJ databases">
        <authorList>
            <person name="Magalhaes I.L.F."/>
            <person name="Oliveira U."/>
            <person name="Santos F.R."/>
            <person name="Vidigal T.H.D.A."/>
            <person name="Brescovit A.D."/>
            <person name="Santos A.J."/>
        </authorList>
    </citation>
    <scope>NUCLEOTIDE SEQUENCE</scope>
</reference>
<name>A0A0K8T6S0_LYGHE</name>
<keyword evidence="1" id="KW-1133">Transmembrane helix</keyword>
<dbReference type="Pfam" id="PF03392">
    <property type="entry name" value="OS-D"/>
    <property type="match status" value="1"/>
</dbReference>